<evidence type="ECO:0000256" key="6">
    <source>
        <dbReference type="ARBA" id="ARBA00023004"/>
    </source>
</evidence>
<evidence type="ECO:0000256" key="2">
    <source>
        <dbReference type="ARBA" id="ARBA00022448"/>
    </source>
</evidence>
<evidence type="ECO:0000256" key="8">
    <source>
        <dbReference type="PIRSR" id="PIRSR002030-1"/>
    </source>
</evidence>
<keyword evidence="5 7" id="KW-0479">Metal-binding</keyword>
<evidence type="ECO:0000256" key="9">
    <source>
        <dbReference type="PIRSR" id="PIRSR601486-1"/>
    </source>
</evidence>
<dbReference type="OrthoDB" id="9795814at2"/>
<feature type="binding site" description="proximal binding residue" evidence="8">
    <location>
        <position position="69"/>
    </location>
    <ligand>
        <name>heme</name>
        <dbReference type="ChEBI" id="CHEBI:30413"/>
    </ligand>
    <ligandPart>
        <name>Fe</name>
        <dbReference type="ChEBI" id="CHEBI:18248"/>
    </ligandPart>
</feature>
<dbReference type="InterPro" id="IPR009050">
    <property type="entry name" value="Globin-like_sf"/>
</dbReference>
<evidence type="ECO:0000256" key="3">
    <source>
        <dbReference type="ARBA" id="ARBA00022617"/>
    </source>
</evidence>
<dbReference type="CDD" id="cd00454">
    <property type="entry name" value="TrHb1_N"/>
    <property type="match status" value="1"/>
</dbReference>
<dbReference type="InterPro" id="IPR001486">
    <property type="entry name" value="Hemoglobin_trunc"/>
</dbReference>
<dbReference type="AlphaFoldDB" id="A0A545SMT2"/>
<feature type="binding site" description="distal binding residue" evidence="9">
    <location>
        <position position="69"/>
    </location>
    <ligand>
        <name>heme</name>
        <dbReference type="ChEBI" id="CHEBI:30413"/>
    </ligand>
    <ligandPart>
        <name>Fe</name>
        <dbReference type="ChEBI" id="CHEBI:18248"/>
    </ligandPart>
</feature>
<comment type="cofactor">
    <cofactor evidence="8">
        <name>heme</name>
        <dbReference type="ChEBI" id="CHEBI:30413"/>
    </cofactor>
    <text evidence="8">Binds 1 heme group per subunit.</text>
</comment>
<evidence type="ECO:0000256" key="4">
    <source>
        <dbReference type="ARBA" id="ARBA00022621"/>
    </source>
</evidence>
<dbReference type="InterPro" id="IPR016339">
    <property type="entry name" value="Hemoglobin_trunc_I"/>
</dbReference>
<keyword evidence="11" id="KW-1185">Reference proteome</keyword>
<accession>A0A545SMT2</accession>
<evidence type="ECO:0000313" key="11">
    <source>
        <dbReference type="Proteomes" id="UP000319732"/>
    </source>
</evidence>
<comment type="caution">
    <text evidence="10">The sequence shown here is derived from an EMBL/GenBank/DDBJ whole genome shotgun (WGS) entry which is preliminary data.</text>
</comment>
<evidence type="ECO:0000256" key="5">
    <source>
        <dbReference type="ARBA" id="ARBA00022723"/>
    </source>
</evidence>
<dbReference type="SUPFAM" id="SSF46458">
    <property type="entry name" value="Globin-like"/>
    <property type="match status" value="1"/>
</dbReference>
<keyword evidence="3 7" id="KW-0349">Heme</keyword>
<dbReference type="RefSeq" id="WP_142930123.1">
    <property type="nucleotide sequence ID" value="NZ_ML660117.1"/>
</dbReference>
<dbReference type="PROSITE" id="PS01213">
    <property type="entry name" value="GLOBIN_FAM_2"/>
    <property type="match status" value="1"/>
</dbReference>
<keyword evidence="2 7" id="KW-0813">Transport</keyword>
<gene>
    <name evidence="10" type="ORF">FKG94_27280</name>
</gene>
<reference evidence="10 11" key="1">
    <citation type="submission" date="2019-06" db="EMBL/GenBank/DDBJ databases">
        <title>Whole genome sequence for Cellvibrionaceae sp. R142.</title>
        <authorList>
            <person name="Wang G."/>
        </authorList>
    </citation>
    <scope>NUCLEOTIDE SEQUENCE [LARGE SCALE GENOMIC DNA]</scope>
    <source>
        <strain evidence="10 11">R142</strain>
    </source>
</reference>
<dbReference type="GO" id="GO:0005344">
    <property type="term" value="F:oxygen carrier activity"/>
    <property type="evidence" value="ECO:0007669"/>
    <property type="project" value="UniProtKB-UniRule"/>
</dbReference>
<proteinExistence type="inferred from homology"/>
<organism evidence="10 11">
    <name type="scientific">Exilibacterium tricleocarpae</name>
    <dbReference type="NCBI Taxonomy" id="2591008"/>
    <lineage>
        <taxon>Bacteria</taxon>
        <taxon>Pseudomonadati</taxon>
        <taxon>Pseudomonadota</taxon>
        <taxon>Gammaproteobacteria</taxon>
        <taxon>Cellvibrionales</taxon>
        <taxon>Cellvibrionaceae</taxon>
        <taxon>Exilibacterium</taxon>
    </lineage>
</organism>
<dbReference type="EMBL" id="VHSG01000042">
    <property type="protein sequence ID" value="TQV66298.1"/>
    <property type="molecule type" value="Genomic_DNA"/>
</dbReference>
<sequence>MSLYEKLGGEPAIKAVVEKFYEKVLVDTRICHLFDNTDMERQLEKQKAFLTLAFGGPNNYTGKDLREAHKHLDLSDMHFDAVSECLQATLEEVDAGEREKGEVMAIVKSVRPHVLNR</sequence>
<comment type="similarity">
    <text evidence="1 7">Belongs to the truncated hemoglobin family. Group I subfamily.</text>
</comment>
<evidence type="ECO:0000256" key="1">
    <source>
        <dbReference type="ARBA" id="ARBA00009660"/>
    </source>
</evidence>
<dbReference type="Pfam" id="PF01152">
    <property type="entry name" value="Bac_globin"/>
    <property type="match status" value="1"/>
</dbReference>
<dbReference type="GO" id="GO:0020037">
    <property type="term" value="F:heme binding"/>
    <property type="evidence" value="ECO:0007669"/>
    <property type="project" value="InterPro"/>
</dbReference>
<dbReference type="PIRSF" id="PIRSF002030">
    <property type="entry name" value="Globin_Protozoa/Cyanobacteria"/>
    <property type="match status" value="1"/>
</dbReference>
<evidence type="ECO:0000256" key="7">
    <source>
        <dbReference type="PIRNR" id="PIRNR002030"/>
    </source>
</evidence>
<evidence type="ECO:0000313" key="10">
    <source>
        <dbReference type="EMBL" id="TQV66298.1"/>
    </source>
</evidence>
<name>A0A545SMT2_9GAMM</name>
<dbReference type="InterPro" id="IPR012292">
    <property type="entry name" value="Globin/Proto"/>
</dbReference>
<dbReference type="Proteomes" id="UP000319732">
    <property type="component" value="Unassembled WGS sequence"/>
</dbReference>
<dbReference type="InterPro" id="IPR019795">
    <property type="entry name" value="Globin_bac-like_CS"/>
</dbReference>
<keyword evidence="4 7" id="KW-0561">Oxygen transport</keyword>
<dbReference type="GO" id="GO:0046872">
    <property type="term" value="F:metal ion binding"/>
    <property type="evidence" value="ECO:0007669"/>
    <property type="project" value="UniProtKB-UniRule"/>
</dbReference>
<dbReference type="Gene3D" id="1.10.490.10">
    <property type="entry name" value="Globins"/>
    <property type="match status" value="1"/>
</dbReference>
<keyword evidence="6 7" id="KW-0408">Iron</keyword>
<protein>
    <recommendedName>
        <fullName evidence="7">Group 1 truncated hemoglobin</fullName>
    </recommendedName>
</protein>
<dbReference type="GO" id="GO:0019825">
    <property type="term" value="F:oxygen binding"/>
    <property type="evidence" value="ECO:0007669"/>
    <property type="project" value="InterPro"/>
</dbReference>